<evidence type="ECO:0008006" key="8">
    <source>
        <dbReference type="Google" id="ProtNLM"/>
    </source>
</evidence>
<dbReference type="EMBL" id="LASV01000344">
    <property type="protein sequence ID" value="KKA19486.1"/>
    <property type="molecule type" value="Genomic_DNA"/>
</dbReference>
<dbReference type="InterPro" id="IPR017853">
    <property type="entry name" value="GH"/>
</dbReference>
<organism evidence="6 7">
    <name type="scientific">Rasamsonia emersonii (strain ATCC 16479 / CBS 393.64 / IMI 116815)</name>
    <dbReference type="NCBI Taxonomy" id="1408163"/>
    <lineage>
        <taxon>Eukaryota</taxon>
        <taxon>Fungi</taxon>
        <taxon>Dikarya</taxon>
        <taxon>Ascomycota</taxon>
        <taxon>Pezizomycotina</taxon>
        <taxon>Eurotiomycetes</taxon>
        <taxon>Eurotiomycetidae</taxon>
        <taxon>Eurotiales</taxon>
        <taxon>Trichocomaceae</taxon>
        <taxon>Rasamsonia</taxon>
    </lineage>
</organism>
<accession>A0A0F4YNQ1</accession>
<dbReference type="Pfam" id="PF18120">
    <property type="entry name" value="DUF5597"/>
    <property type="match status" value="1"/>
</dbReference>
<dbReference type="InterPro" id="IPR040719">
    <property type="entry name" value="DUF5597"/>
</dbReference>
<reference evidence="6 7" key="1">
    <citation type="submission" date="2015-04" db="EMBL/GenBank/DDBJ databases">
        <authorList>
            <person name="Heijne W.H."/>
            <person name="Fedorova N.D."/>
            <person name="Nierman W.C."/>
            <person name="Vollebregt A.W."/>
            <person name="Zhao Z."/>
            <person name="Wu L."/>
            <person name="Kumar M."/>
            <person name="Stam H."/>
            <person name="van den Berg M.A."/>
            <person name="Pel H.J."/>
        </authorList>
    </citation>
    <scope>NUCLEOTIDE SEQUENCE [LARGE SCALE GENOMIC DNA]</scope>
    <source>
        <strain evidence="6 7">CBS 393.64</strain>
    </source>
</reference>
<name>A0A0F4YNQ1_RASE3</name>
<keyword evidence="2" id="KW-0326">Glycosidase</keyword>
<sequence length="593" mass="66612">MSQAIPHLQRNAVSHQLFVKGKPFLILGAELQNSSMTSAAYMRTVWQKLVDMHINTVLGCVCWESIEPIEGQFDFTKLDQVIYDARSHHLHLILLWFGSFKNGLSTYVPRWVKTDYKRFPRMHIKAEDSGNSDSDSIKLQTADVLSIFHTEAQKCDARAFGELLKHLKQVDGDHSTVIMVQVENETGLLGDSRDRSAAANKRFAEDVSADLLSFLEEEYDTLHEDLKENLEHFTKYIKSPVEERKSKSWEAVFGKGKHTDELFMAYHYAKYLDQVAAAGKAEYPIPLYTNVWLNYMGKDGDNDFPAIVGGGGDPGDYPSGGGVSKVLDIWQKFAPNLDFISPDIYLNDYVVSCRQYRHRNQPLFIPEQRRDDYGARRVWAAFGSHQALGTSPFGIDTLEVEGNPFTTTYGLLSSMSDIILDAQRRPGSSLGFFFDELPPPPSSPDEKQRPDPSPPITATFGGYEVRIERCFVFGRPGPGAGMIIHANSDVPSEPPRFILIGYGFQAVFRSLNPKSTFTGILEFLEKEPVKGPDGRTELRTLRRLNGDETRSGRFAMMPGFDPDYGGFPICVTIPARTMVAEVEPYSLEEEGEL</sequence>
<evidence type="ECO:0000259" key="5">
    <source>
        <dbReference type="Pfam" id="PF18120"/>
    </source>
</evidence>
<keyword evidence="1" id="KW-0378">Hydrolase</keyword>
<evidence type="ECO:0000256" key="1">
    <source>
        <dbReference type="ARBA" id="ARBA00022801"/>
    </source>
</evidence>
<dbReference type="SUPFAM" id="SSF51445">
    <property type="entry name" value="(Trans)glycosidases"/>
    <property type="match status" value="1"/>
</dbReference>
<dbReference type="GO" id="GO:0009341">
    <property type="term" value="C:beta-galactosidase complex"/>
    <property type="evidence" value="ECO:0007669"/>
    <property type="project" value="InterPro"/>
</dbReference>
<dbReference type="Proteomes" id="UP000053958">
    <property type="component" value="Unassembled WGS sequence"/>
</dbReference>
<evidence type="ECO:0000256" key="2">
    <source>
        <dbReference type="ARBA" id="ARBA00023295"/>
    </source>
</evidence>
<dbReference type="GO" id="GO:0004565">
    <property type="term" value="F:beta-galactosidase activity"/>
    <property type="evidence" value="ECO:0007669"/>
    <property type="project" value="InterPro"/>
</dbReference>
<dbReference type="Pfam" id="PF02449">
    <property type="entry name" value="Glyco_hydro_42"/>
    <property type="match status" value="1"/>
</dbReference>
<dbReference type="GO" id="GO:0005975">
    <property type="term" value="P:carbohydrate metabolic process"/>
    <property type="evidence" value="ECO:0007669"/>
    <property type="project" value="InterPro"/>
</dbReference>
<evidence type="ECO:0000256" key="3">
    <source>
        <dbReference type="SAM" id="MobiDB-lite"/>
    </source>
</evidence>
<evidence type="ECO:0000259" key="4">
    <source>
        <dbReference type="Pfam" id="PF02449"/>
    </source>
</evidence>
<feature type="region of interest" description="Disordered" evidence="3">
    <location>
        <begin position="433"/>
        <end position="459"/>
    </location>
</feature>
<dbReference type="GeneID" id="25318833"/>
<dbReference type="STRING" id="1408163.A0A0F4YNQ1"/>
<dbReference type="Gene3D" id="3.20.20.80">
    <property type="entry name" value="Glycosidases"/>
    <property type="match status" value="1"/>
</dbReference>
<protein>
    <recommendedName>
        <fullName evidence="8">Beta-galactosidase</fullName>
    </recommendedName>
</protein>
<dbReference type="InterPro" id="IPR013529">
    <property type="entry name" value="Glyco_hydro_42_N"/>
</dbReference>
<dbReference type="FunFam" id="3.20.20.80:FF:000135">
    <property type="entry name" value="Beta-galactosidase, putative, bgl35A"/>
    <property type="match status" value="1"/>
</dbReference>
<proteinExistence type="predicted"/>
<evidence type="ECO:0000313" key="7">
    <source>
        <dbReference type="Proteomes" id="UP000053958"/>
    </source>
</evidence>
<comment type="caution">
    <text evidence="6">The sequence shown here is derived from an EMBL/GenBank/DDBJ whole genome shotgun (WGS) entry which is preliminary data.</text>
</comment>
<dbReference type="RefSeq" id="XP_013326098.1">
    <property type="nucleotide sequence ID" value="XM_013470644.1"/>
</dbReference>
<dbReference type="Gene3D" id="2.60.220.20">
    <property type="entry name" value="putative beta-Galactosidase from caulobacter crescentus"/>
    <property type="match status" value="1"/>
</dbReference>
<feature type="domain" description="Glycoside hydrolase family 42 N-terminal" evidence="4">
    <location>
        <begin position="46"/>
        <end position="224"/>
    </location>
</feature>
<dbReference type="AlphaFoldDB" id="A0A0F4YNQ1"/>
<gene>
    <name evidence="6" type="ORF">T310_6532</name>
</gene>
<dbReference type="OrthoDB" id="1657402at2759"/>
<evidence type="ECO:0000313" key="6">
    <source>
        <dbReference type="EMBL" id="KKA19486.1"/>
    </source>
</evidence>
<feature type="domain" description="DUF5597" evidence="5">
    <location>
        <begin position="405"/>
        <end position="555"/>
    </location>
</feature>
<keyword evidence="7" id="KW-1185">Reference proteome</keyword>